<reference evidence="3 4" key="1">
    <citation type="submission" date="2018-07" db="EMBL/GenBank/DDBJ databases">
        <title>Parabacteroides acidifaciens nov. sp., isolated from human feces.</title>
        <authorList>
            <person name="Wang Y.J."/>
        </authorList>
    </citation>
    <scope>NUCLEOTIDE SEQUENCE [LARGE SCALE GENOMIC DNA]</scope>
    <source>
        <strain evidence="3 4">426-9</strain>
    </source>
</reference>
<organism evidence="3 4">
    <name type="scientific">Parabacteroides acidifaciens</name>
    <dbReference type="NCBI Taxonomy" id="2290935"/>
    <lineage>
        <taxon>Bacteria</taxon>
        <taxon>Pseudomonadati</taxon>
        <taxon>Bacteroidota</taxon>
        <taxon>Bacteroidia</taxon>
        <taxon>Bacteroidales</taxon>
        <taxon>Tannerellaceae</taxon>
        <taxon>Parabacteroides</taxon>
    </lineage>
</organism>
<dbReference type="Gene3D" id="3.40.50.300">
    <property type="entry name" value="P-loop containing nucleotide triphosphate hydrolases"/>
    <property type="match status" value="1"/>
</dbReference>
<reference evidence="2 5" key="2">
    <citation type="submission" date="2020-08" db="EMBL/GenBank/DDBJ databases">
        <title>Genome public.</title>
        <authorList>
            <person name="Liu C."/>
            <person name="Sun Q."/>
        </authorList>
    </citation>
    <scope>NUCLEOTIDE SEQUENCE [LARGE SCALE GENOMIC DNA]</scope>
    <source>
        <strain evidence="2 5">426_9</strain>
    </source>
</reference>
<dbReference type="PANTHER" id="PTHR34301">
    <property type="entry name" value="DNA-BINDING PROTEIN-RELATED"/>
    <property type="match status" value="1"/>
</dbReference>
<gene>
    <name evidence="3" type="ORF">DWU89_17085</name>
    <name evidence="2" type="ORF">H8784_16685</name>
</gene>
<dbReference type="Pfam" id="PF01637">
    <property type="entry name" value="ATPase_2"/>
    <property type="match status" value="1"/>
</dbReference>
<dbReference type="AlphaFoldDB" id="A0A3D8HAA3"/>
<evidence type="ECO:0000313" key="2">
    <source>
        <dbReference type="EMBL" id="MBC8603351.1"/>
    </source>
</evidence>
<dbReference type="PANTHER" id="PTHR34301:SF8">
    <property type="entry name" value="ATPASE DOMAIN-CONTAINING PROTEIN"/>
    <property type="match status" value="1"/>
</dbReference>
<dbReference type="Proteomes" id="UP000629596">
    <property type="component" value="Unassembled WGS sequence"/>
</dbReference>
<dbReference type="EMBL" id="QREV01000055">
    <property type="protein sequence ID" value="RDU47904.1"/>
    <property type="molecule type" value="Genomic_DNA"/>
</dbReference>
<feature type="domain" description="ATPase" evidence="1">
    <location>
        <begin position="19"/>
        <end position="249"/>
    </location>
</feature>
<evidence type="ECO:0000313" key="3">
    <source>
        <dbReference type="EMBL" id="RDU47904.1"/>
    </source>
</evidence>
<name>A0A3D8HAA3_9BACT</name>
<comment type="caution">
    <text evidence="3">The sequence shown here is derived from an EMBL/GenBank/DDBJ whole genome shotgun (WGS) entry which is preliminary data.</text>
</comment>
<evidence type="ECO:0000313" key="5">
    <source>
        <dbReference type="Proteomes" id="UP000629596"/>
    </source>
</evidence>
<protein>
    <submittedName>
        <fullName evidence="3">ATP-binding protein</fullName>
    </submittedName>
</protein>
<dbReference type="InterPro" id="IPR027417">
    <property type="entry name" value="P-loop_NTPase"/>
</dbReference>
<sequence>MTILNNPFVTSGYASPEYFCDREEETKTLLRWLVNENNVAIISTRRMGKTGLIEHCFHQPEIKEEYYTFLIDIYATKTLRDFVFQLGKAILNTLKPKGRKAWELFLNTLVSVRAGFSLDLSGLPSWNIELGDIKSPAVTLDEIFRYLEQADKPCIVAIDEFQQVAGYPEKSIEAELRTLIQHCRNAHFIFAGSQRHLMGEMFISPARPFYQSVSIMHLKAIDLNAYIEFASSHFLTSGKKIDTEVIYSLHERFEGITWYIQKLLNVLFAMTPKGETCNTSMVNAALEFVLDSYSFSYSELLFQLPEKQKELLVAICKEGHATALTSGKFIHRYSLPSASSVQSALKGLLEKDFVTREKNEYLVYDRFFAEWLRRRF</sequence>
<dbReference type="RefSeq" id="WP_115500842.1">
    <property type="nucleotide sequence ID" value="NZ_JACRTI010000055.1"/>
</dbReference>
<accession>A0A3D8HAA3</accession>
<dbReference type="InterPro" id="IPR011579">
    <property type="entry name" value="ATPase_dom"/>
</dbReference>
<keyword evidence="3" id="KW-0067">ATP-binding</keyword>
<dbReference type="EMBL" id="JACRTI010000055">
    <property type="protein sequence ID" value="MBC8603351.1"/>
    <property type="molecule type" value="Genomic_DNA"/>
</dbReference>
<evidence type="ECO:0000313" key="4">
    <source>
        <dbReference type="Proteomes" id="UP000256321"/>
    </source>
</evidence>
<dbReference type="GO" id="GO:0005524">
    <property type="term" value="F:ATP binding"/>
    <property type="evidence" value="ECO:0007669"/>
    <property type="project" value="UniProtKB-KW"/>
</dbReference>
<evidence type="ECO:0000259" key="1">
    <source>
        <dbReference type="Pfam" id="PF01637"/>
    </source>
</evidence>
<dbReference type="Proteomes" id="UP000256321">
    <property type="component" value="Unassembled WGS sequence"/>
</dbReference>
<dbReference type="SUPFAM" id="SSF52540">
    <property type="entry name" value="P-loop containing nucleoside triphosphate hydrolases"/>
    <property type="match status" value="1"/>
</dbReference>
<keyword evidence="3" id="KW-0547">Nucleotide-binding</keyword>
<keyword evidence="5" id="KW-1185">Reference proteome</keyword>
<proteinExistence type="predicted"/>